<accession>H2YQF2</accession>
<evidence type="ECO:0000256" key="3">
    <source>
        <dbReference type="ARBA" id="ARBA00022679"/>
    </source>
</evidence>
<dbReference type="Pfam" id="PF00069">
    <property type="entry name" value="Pkinase"/>
    <property type="match status" value="2"/>
</dbReference>
<evidence type="ECO:0000256" key="6">
    <source>
        <dbReference type="ARBA" id="ARBA00022840"/>
    </source>
</evidence>
<dbReference type="SMART" id="SM00220">
    <property type="entry name" value="S_TKc"/>
    <property type="match status" value="1"/>
</dbReference>
<dbReference type="GO" id="GO:0005524">
    <property type="term" value="F:ATP binding"/>
    <property type="evidence" value="ECO:0007669"/>
    <property type="project" value="UniProtKB-UniRule"/>
</dbReference>
<keyword evidence="6 7" id="KW-0067">ATP-binding</keyword>
<keyword evidence="5" id="KW-0418">Kinase</keyword>
<evidence type="ECO:0000256" key="7">
    <source>
        <dbReference type="PROSITE-ProRule" id="PRU10141"/>
    </source>
</evidence>
<dbReference type="SUPFAM" id="SSF56112">
    <property type="entry name" value="Protein kinase-like (PK-like)"/>
    <property type="match status" value="1"/>
</dbReference>
<organism evidence="10 11">
    <name type="scientific">Ciona savignyi</name>
    <name type="common">Pacific transparent sea squirt</name>
    <dbReference type="NCBI Taxonomy" id="51511"/>
    <lineage>
        <taxon>Eukaryota</taxon>
        <taxon>Metazoa</taxon>
        <taxon>Chordata</taxon>
        <taxon>Tunicata</taxon>
        <taxon>Ascidiacea</taxon>
        <taxon>Phlebobranchia</taxon>
        <taxon>Cionidae</taxon>
        <taxon>Ciona</taxon>
    </lineage>
</organism>
<protein>
    <recommendedName>
        <fullName evidence="1">non-specific serine/threonine protein kinase</fullName>
        <ecNumber evidence="1">2.7.11.1</ecNumber>
    </recommendedName>
</protein>
<feature type="binding site" evidence="7">
    <location>
        <position position="58"/>
    </location>
    <ligand>
        <name>ATP</name>
        <dbReference type="ChEBI" id="CHEBI:30616"/>
    </ligand>
</feature>
<dbReference type="InterPro" id="IPR008271">
    <property type="entry name" value="Ser/Thr_kinase_AS"/>
</dbReference>
<feature type="domain" description="Protein kinase" evidence="9">
    <location>
        <begin position="24"/>
        <end position="517"/>
    </location>
</feature>
<dbReference type="PROSITE" id="PS00107">
    <property type="entry name" value="PROTEIN_KINASE_ATP"/>
    <property type="match status" value="1"/>
</dbReference>
<dbReference type="InterPro" id="IPR000719">
    <property type="entry name" value="Prot_kinase_dom"/>
</dbReference>
<feature type="compositionally biased region" description="Polar residues" evidence="8">
    <location>
        <begin position="182"/>
        <end position="203"/>
    </location>
</feature>
<dbReference type="Gene3D" id="1.10.510.10">
    <property type="entry name" value="Transferase(Phosphotransferase) domain 1"/>
    <property type="match status" value="2"/>
</dbReference>
<dbReference type="GO" id="GO:0005634">
    <property type="term" value="C:nucleus"/>
    <property type="evidence" value="ECO:0007669"/>
    <property type="project" value="TreeGrafter"/>
</dbReference>
<dbReference type="eggNOG" id="KOG1167">
    <property type="taxonomic scope" value="Eukaryota"/>
</dbReference>
<dbReference type="InParanoid" id="H2YQF2"/>
<dbReference type="PANTHER" id="PTHR44167">
    <property type="entry name" value="OVARIAN-SPECIFIC SERINE/THREONINE-PROTEIN KINASE LOK-RELATED"/>
    <property type="match status" value="1"/>
</dbReference>
<evidence type="ECO:0000313" key="11">
    <source>
        <dbReference type="Proteomes" id="UP000007875"/>
    </source>
</evidence>
<proteinExistence type="predicted"/>
<evidence type="ECO:0000256" key="8">
    <source>
        <dbReference type="SAM" id="MobiDB-lite"/>
    </source>
</evidence>
<keyword evidence="2" id="KW-0723">Serine/threonine-protein kinase</keyword>
<dbReference type="CDD" id="cd14019">
    <property type="entry name" value="STKc_Cdc7"/>
    <property type="match status" value="1"/>
</dbReference>
<keyword evidence="11" id="KW-1185">Reference proteome</keyword>
<feature type="region of interest" description="Disordered" evidence="8">
    <location>
        <begin position="430"/>
        <end position="484"/>
    </location>
</feature>
<keyword evidence="3" id="KW-0808">Transferase</keyword>
<reference evidence="11" key="1">
    <citation type="submission" date="2003-08" db="EMBL/GenBank/DDBJ databases">
        <authorList>
            <person name="Birren B."/>
            <person name="Nusbaum C."/>
            <person name="Abebe A."/>
            <person name="Abouelleil A."/>
            <person name="Adekoya E."/>
            <person name="Ait-zahra M."/>
            <person name="Allen N."/>
            <person name="Allen T."/>
            <person name="An P."/>
            <person name="Anderson M."/>
            <person name="Anderson S."/>
            <person name="Arachchi H."/>
            <person name="Armbruster J."/>
            <person name="Bachantsang P."/>
            <person name="Baldwin J."/>
            <person name="Barry A."/>
            <person name="Bayul T."/>
            <person name="Blitshsteyn B."/>
            <person name="Bloom T."/>
            <person name="Blye J."/>
            <person name="Boguslavskiy L."/>
            <person name="Borowsky M."/>
            <person name="Boukhgalter B."/>
            <person name="Brunache A."/>
            <person name="Butler J."/>
            <person name="Calixte N."/>
            <person name="Calvo S."/>
            <person name="Camarata J."/>
            <person name="Campo K."/>
            <person name="Chang J."/>
            <person name="Cheshatsang Y."/>
            <person name="Citroen M."/>
            <person name="Collymore A."/>
            <person name="Considine T."/>
            <person name="Cook A."/>
            <person name="Cooke P."/>
            <person name="Corum B."/>
            <person name="Cuomo C."/>
            <person name="David R."/>
            <person name="Dawoe T."/>
            <person name="Degray S."/>
            <person name="Dodge S."/>
            <person name="Dooley K."/>
            <person name="Dorje P."/>
            <person name="Dorjee K."/>
            <person name="Dorris L."/>
            <person name="Duffey N."/>
            <person name="Dupes A."/>
            <person name="Elkins T."/>
            <person name="Engels R."/>
            <person name="Erickson J."/>
            <person name="Farina A."/>
            <person name="Faro S."/>
            <person name="Ferreira P."/>
            <person name="Fischer H."/>
            <person name="Fitzgerald M."/>
            <person name="Foley K."/>
            <person name="Gage D."/>
            <person name="Galagan J."/>
            <person name="Gearin G."/>
            <person name="Gnerre S."/>
            <person name="Gnirke A."/>
            <person name="Goyette A."/>
            <person name="Graham J."/>
            <person name="Grandbois E."/>
            <person name="Gyaltsen K."/>
            <person name="Hafez N."/>
            <person name="Hagopian D."/>
            <person name="Hagos B."/>
            <person name="Hall J."/>
            <person name="Hatcher B."/>
            <person name="Heller A."/>
            <person name="Higgins H."/>
            <person name="Honan T."/>
            <person name="Horn A."/>
            <person name="Houde N."/>
            <person name="Hughes L."/>
            <person name="Hulme W."/>
            <person name="Husby E."/>
            <person name="Iliev I."/>
            <person name="Jaffe D."/>
            <person name="Jones C."/>
            <person name="Kamal M."/>
            <person name="Kamat A."/>
            <person name="Kamvysselis M."/>
            <person name="Karlsson E."/>
            <person name="Kells C."/>
            <person name="Kieu A."/>
            <person name="Kisner P."/>
            <person name="Kodira C."/>
            <person name="Kulbokas E."/>
            <person name="Labutti K."/>
            <person name="Lama D."/>
            <person name="Landers T."/>
            <person name="Leger J."/>
            <person name="Levine S."/>
            <person name="Lewis D."/>
            <person name="Lewis T."/>
            <person name="Lindblad-toh K."/>
            <person name="Liu X."/>
            <person name="Lokyitsang T."/>
            <person name="Lokyitsang Y."/>
            <person name="Lucien O."/>
            <person name="Lui A."/>
            <person name="Ma L.J."/>
            <person name="Mabbitt R."/>
            <person name="Macdonald J."/>
            <person name="Maclean C."/>
            <person name="Major J."/>
            <person name="Manning J."/>
            <person name="Marabella R."/>
            <person name="Maru K."/>
            <person name="Matthews C."/>
            <person name="Mauceli E."/>
            <person name="Mccarthy M."/>
            <person name="Mcdonough S."/>
            <person name="Mcghee T."/>
            <person name="Meldrim J."/>
            <person name="Meneus L."/>
            <person name="Mesirov J."/>
            <person name="Mihalev A."/>
            <person name="Mihova T."/>
            <person name="Mikkelsen T."/>
            <person name="Mlenga V."/>
            <person name="Moru K."/>
            <person name="Mozes J."/>
            <person name="Mulrain L."/>
            <person name="Munson G."/>
            <person name="Naylor J."/>
            <person name="Newes C."/>
            <person name="Nguyen C."/>
            <person name="Nguyen N."/>
            <person name="Nguyen T."/>
            <person name="Nicol R."/>
            <person name="Nielsen C."/>
            <person name="Nizzari M."/>
            <person name="Norbu C."/>
            <person name="Norbu N."/>
            <person name="O'donnell P."/>
            <person name="Okoawo O."/>
            <person name="O'leary S."/>
            <person name="Omotosho B."/>
            <person name="O'neill K."/>
            <person name="Osman S."/>
            <person name="Parker S."/>
            <person name="Perrin D."/>
            <person name="Phunkhang P."/>
            <person name="Piqani B."/>
            <person name="Purcell S."/>
            <person name="Rachupka T."/>
            <person name="Ramasamy U."/>
            <person name="Rameau R."/>
            <person name="Ray V."/>
            <person name="Raymond C."/>
            <person name="Retta R."/>
            <person name="Richardson S."/>
            <person name="Rise C."/>
            <person name="Rodriguez J."/>
            <person name="Rogers J."/>
            <person name="Rogov P."/>
            <person name="Rutman M."/>
            <person name="Schupbach R."/>
            <person name="Seaman C."/>
            <person name="Settipalli S."/>
            <person name="Sharpe T."/>
            <person name="Sheridan J."/>
            <person name="Sherpa N."/>
            <person name="Shi J."/>
            <person name="Smirnov S."/>
            <person name="Smith C."/>
            <person name="Sougnez C."/>
            <person name="Spencer B."/>
            <person name="Stalker J."/>
            <person name="Stange-thomann N."/>
            <person name="Stavropoulos S."/>
            <person name="Stetson K."/>
            <person name="Stone C."/>
            <person name="Stone S."/>
            <person name="Stubbs M."/>
            <person name="Talamas J."/>
            <person name="Tchuinga P."/>
            <person name="Tenzing P."/>
            <person name="Tesfaye S."/>
            <person name="Theodore J."/>
            <person name="Thoulutsang Y."/>
            <person name="Topham K."/>
            <person name="Towey S."/>
            <person name="Tsamla T."/>
            <person name="Tsomo N."/>
            <person name="Vallee D."/>
            <person name="Vassiliev H."/>
            <person name="Venkataraman V."/>
            <person name="Vinson J."/>
            <person name="Vo A."/>
            <person name="Wade C."/>
            <person name="Wang S."/>
            <person name="Wangchuk T."/>
            <person name="Wangdi T."/>
            <person name="Whittaker C."/>
            <person name="Wilkinson J."/>
            <person name="Wu Y."/>
            <person name="Wyman D."/>
            <person name="Yadav S."/>
            <person name="Yang S."/>
            <person name="Yang X."/>
            <person name="Yeager S."/>
            <person name="Yee E."/>
            <person name="Young G."/>
            <person name="Zainoun J."/>
            <person name="Zembeck L."/>
            <person name="Zimmer A."/>
            <person name="Zody M."/>
            <person name="Lander E."/>
        </authorList>
    </citation>
    <scope>NUCLEOTIDE SEQUENCE [LARGE SCALE GENOMIC DNA]</scope>
</reference>
<dbReference type="PROSITE" id="PS50011">
    <property type="entry name" value="PROTEIN_KINASE_DOM"/>
    <property type="match status" value="1"/>
</dbReference>
<dbReference type="PROSITE" id="PS00108">
    <property type="entry name" value="PROTEIN_KINASE_ST"/>
    <property type="match status" value="1"/>
</dbReference>
<dbReference type="GO" id="GO:0044773">
    <property type="term" value="P:mitotic DNA damage checkpoint signaling"/>
    <property type="evidence" value="ECO:0007669"/>
    <property type="project" value="TreeGrafter"/>
</dbReference>
<evidence type="ECO:0000313" key="10">
    <source>
        <dbReference type="Ensembl" id="ENSCSAVP00000007560.1"/>
    </source>
</evidence>
<dbReference type="STRING" id="51511.ENSCSAVP00000007560"/>
<reference evidence="10" key="3">
    <citation type="submission" date="2025-09" db="UniProtKB">
        <authorList>
            <consortium name="Ensembl"/>
        </authorList>
    </citation>
    <scope>IDENTIFICATION</scope>
</reference>
<reference evidence="10" key="2">
    <citation type="submission" date="2025-08" db="UniProtKB">
        <authorList>
            <consortium name="Ensembl"/>
        </authorList>
    </citation>
    <scope>IDENTIFICATION</scope>
</reference>
<evidence type="ECO:0000256" key="1">
    <source>
        <dbReference type="ARBA" id="ARBA00012513"/>
    </source>
</evidence>
<dbReference type="Ensembl" id="ENSCSAVT00000007659.1">
    <property type="protein sequence ID" value="ENSCSAVP00000007560.1"/>
    <property type="gene ID" value="ENSCSAVG00000004515.1"/>
</dbReference>
<name>H2YQF2_CIOSA</name>
<dbReference type="PANTHER" id="PTHR44167:SF23">
    <property type="entry name" value="CDC7 KINASE, ISOFORM A-RELATED"/>
    <property type="match status" value="1"/>
</dbReference>
<feature type="region of interest" description="Disordered" evidence="8">
    <location>
        <begin position="175"/>
        <end position="212"/>
    </location>
</feature>
<evidence type="ECO:0000256" key="5">
    <source>
        <dbReference type="ARBA" id="ARBA00022777"/>
    </source>
</evidence>
<dbReference type="GeneTree" id="ENSGT00550000075011"/>
<dbReference type="InterPro" id="IPR017441">
    <property type="entry name" value="Protein_kinase_ATP_BS"/>
</dbReference>
<evidence type="ECO:0000256" key="2">
    <source>
        <dbReference type="ARBA" id="ARBA00022527"/>
    </source>
</evidence>
<dbReference type="Gene3D" id="3.30.200.20">
    <property type="entry name" value="Phosphorylase Kinase, domain 1"/>
    <property type="match status" value="1"/>
</dbReference>
<dbReference type="EC" id="2.7.11.1" evidence="1"/>
<evidence type="ECO:0000259" key="9">
    <source>
        <dbReference type="PROSITE" id="PS50011"/>
    </source>
</evidence>
<evidence type="ECO:0000256" key="4">
    <source>
        <dbReference type="ARBA" id="ARBA00022741"/>
    </source>
</evidence>
<dbReference type="Proteomes" id="UP000007875">
    <property type="component" value="Unassembled WGS sequence"/>
</dbReference>
<dbReference type="AlphaFoldDB" id="H2YQF2"/>
<dbReference type="GO" id="GO:0004674">
    <property type="term" value="F:protein serine/threonine kinase activity"/>
    <property type="evidence" value="ECO:0007669"/>
    <property type="project" value="UniProtKB-KW"/>
</dbReference>
<dbReference type="FunCoup" id="H2YQF2">
    <property type="interactions" value="62"/>
</dbReference>
<sequence length="520" mass="58108">WQRNSADKEFCALYKSVPQVKEHFVVERQIGCGTFSNVYLARLKNSSDATNPTQFALKHIFSTSHPKRVEYEIKCLKDMGGQLNVVGIDGCLRNNGEIVIIMPYVPHDKFSVLLKELTMEEIREYMRKLLQALYRVHGFNVIHRDVKPNNFLFDRETKLGGLVDFGLAQEVRTLPTTHRRTSSPNIVSSASQLPSKRVSNSNNPTPPDPKRRCLGEIQQNQILKQNVRKGDFGKSATVKPRTLQISKSYSSVLNYSPVNLNLQQKVRYLSLTSPNDGRTTTIKRRSSDLFTPVKSLKTYHRKSPLATNNNENKCDCHGKLSVCKLCLARPSPVAPRAGTSGFRPPEVLLRYPNQTTAVDIWSAGIIFLSLLSGCCPFFRPADDIDSLAQLALVFGSKRIGEVAKLLGKTFTCSTHFPGYDLRGLVTNLRDPKTDGPSLRPSPKKRIGSPLRGQKSPTKVQRSLRGQPSPTKAHRSPSTAGLKPTDIPDSAFELLSSMLDCNPHTRFSAIQCLNHEFFFTA</sequence>
<feature type="compositionally biased region" description="Polar residues" evidence="8">
    <location>
        <begin position="454"/>
        <end position="469"/>
    </location>
</feature>
<keyword evidence="4 7" id="KW-0547">Nucleotide-binding</keyword>
<dbReference type="InterPro" id="IPR011009">
    <property type="entry name" value="Kinase-like_dom_sf"/>
</dbReference>